<dbReference type="Gene3D" id="1.10.357.10">
    <property type="entry name" value="Tetracycline Repressor, domain 2"/>
    <property type="match status" value="1"/>
</dbReference>
<dbReference type="InterPro" id="IPR001647">
    <property type="entry name" value="HTH_TetR"/>
</dbReference>
<feature type="domain" description="HTH tetR-type" evidence="5">
    <location>
        <begin position="11"/>
        <end position="70"/>
    </location>
</feature>
<dbReference type="EMBL" id="BAABFR010000038">
    <property type="protein sequence ID" value="GAA4394542.1"/>
    <property type="molecule type" value="Genomic_DNA"/>
</dbReference>
<dbReference type="InterPro" id="IPR049445">
    <property type="entry name" value="TetR_SbtR-like_C"/>
</dbReference>
<keyword evidence="7" id="KW-1185">Reference proteome</keyword>
<evidence type="ECO:0000313" key="6">
    <source>
        <dbReference type="EMBL" id="GAA4394542.1"/>
    </source>
</evidence>
<keyword evidence="3" id="KW-0804">Transcription</keyword>
<dbReference type="PRINTS" id="PR00455">
    <property type="entry name" value="HTHTETR"/>
</dbReference>
<feature type="DNA-binding region" description="H-T-H motif" evidence="4">
    <location>
        <begin position="33"/>
        <end position="52"/>
    </location>
</feature>
<protein>
    <submittedName>
        <fullName evidence="6">TetR/AcrR family transcriptional regulator</fullName>
    </submittedName>
</protein>
<gene>
    <name evidence="6" type="ORF">GCM10023147_26730</name>
</gene>
<comment type="caution">
    <text evidence="6">The sequence shown here is derived from an EMBL/GenBank/DDBJ whole genome shotgun (WGS) entry which is preliminary data.</text>
</comment>
<evidence type="ECO:0000256" key="1">
    <source>
        <dbReference type="ARBA" id="ARBA00023015"/>
    </source>
</evidence>
<name>A0ABP8JQ90_9ACTN</name>
<accession>A0ABP8JQ90</accession>
<keyword evidence="1" id="KW-0805">Transcription regulation</keyword>
<dbReference type="PROSITE" id="PS50977">
    <property type="entry name" value="HTH_TETR_2"/>
    <property type="match status" value="1"/>
</dbReference>
<dbReference type="PANTHER" id="PTHR30055">
    <property type="entry name" value="HTH-TYPE TRANSCRIPTIONAL REGULATOR RUTR"/>
    <property type="match status" value="1"/>
</dbReference>
<dbReference type="InterPro" id="IPR009057">
    <property type="entry name" value="Homeodomain-like_sf"/>
</dbReference>
<reference evidence="7" key="1">
    <citation type="journal article" date="2019" name="Int. J. Syst. Evol. Microbiol.">
        <title>The Global Catalogue of Microorganisms (GCM) 10K type strain sequencing project: providing services to taxonomists for standard genome sequencing and annotation.</title>
        <authorList>
            <consortium name="The Broad Institute Genomics Platform"/>
            <consortium name="The Broad Institute Genome Sequencing Center for Infectious Disease"/>
            <person name="Wu L."/>
            <person name="Ma J."/>
        </authorList>
    </citation>
    <scope>NUCLEOTIDE SEQUENCE [LARGE SCALE GENOMIC DNA]</scope>
    <source>
        <strain evidence="7">JCM 17688</strain>
    </source>
</reference>
<keyword evidence="2 4" id="KW-0238">DNA-binding</keyword>
<dbReference type="RefSeq" id="WP_344996497.1">
    <property type="nucleotide sequence ID" value="NZ_BAABFR010000038.1"/>
</dbReference>
<dbReference type="InterPro" id="IPR050109">
    <property type="entry name" value="HTH-type_TetR-like_transc_reg"/>
</dbReference>
<evidence type="ECO:0000256" key="4">
    <source>
        <dbReference type="PROSITE-ProRule" id="PRU00335"/>
    </source>
</evidence>
<organism evidence="6 7">
    <name type="scientific">Tsukamurella soli</name>
    <dbReference type="NCBI Taxonomy" id="644556"/>
    <lineage>
        <taxon>Bacteria</taxon>
        <taxon>Bacillati</taxon>
        <taxon>Actinomycetota</taxon>
        <taxon>Actinomycetes</taxon>
        <taxon>Mycobacteriales</taxon>
        <taxon>Tsukamurellaceae</taxon>
        <taxon>Tsukamurella</taxon>
    </lineage>
</organism>
<sequence>MSSRGPRADAVRNRARILAAAREAFAQAGVDVPLDAIAEAAGVGPGTVHRHFPTKAALLAAVIADRLDELAARAAELGDDPVEDFFGFLAELVDSGRDNLALAAAVGGLPNSLIEESGARLSAALQALLTAAQRAGGVRRDVDVAELHAVVTGVLATESRLSASRRGLGLQIVIDGLRTAPAE</sequence>
<dbReference type="Pfam" id="PF00440">
    <property type="entry name" value="TetR_N"/>
    <property type="match status" value="1"/>
</dbReference>
<evidence type="ECO:0000259" key="5">
    <source>
        <dbReference type="PROSITE" id="PS50977"/>
    </source>
</evidence>
<dbReference type="InterPro" id="IPR036271">
    <property type="entry name" value="Tet_transcr_reg_TetR-rel_C_sf"/>
</dbReference>
<evidence type="ECO:0000256" key="2">
    <source>
        <dbReference type="ARBA" id="ARBA00023125"/>
    </source>
</evidence>
<evidence type="ECO:0000313" key="7">
    <source>
        <dbReference type="Proteomes" id="UP001500635"/>
    </source>
</evidence>
<dbReference type="PANTHER" id="PTHR30055:SF234">
    <property type="entry name" value="HTH-TYPE TRANSCRIPTIONAL REGULATOR BETI"/>
    <property type="match status" value="1"/>
</dbReference>
<dbReference type="Pfam" id="PF21597">
    <property type="entry name" value="TetR_C_43"/>
    <property type="match status" value="1"/>
</dbReference>
<dbReference type="Proteomes" id="UP001500635">
    <property type="component" value="Unassembled WGS sequence"/>
</dbReference>
<dbReference type="SUPFAM" id="SSF46689">
    <property type="entry name" value="Homeodomain-like"/>
    <property type="match status" value="1"/>
</dbReference>
<proteinExistence type="predicted"/>
<evidence type="ECO:0000256" key="3">
    <source>
        <dbReference type="ARBA" id="ARBA00023163"/>
    </source>
</evidence>
<dbReference type="SUPFAM" id="SSF48498">
    <property type="entry name" value="Tetracyclin repressor-like, C-terminal domain"/>
    <property type="match status" value="1"/>
</dbReference>